<evidence type="ECO:0000256" key="3">
    <source>
        <dbReference type="ARBA" id="ARBA00023015"/>
    </source>
</evidence>
<dbReference type="SUPFAM" id="SSF53383">
    <property type="entry name" value="PLP-dependent transferases"/>
    <property type="match status" value="1"/>
</dbReference>
<keyword evidence="8" id="KW-1185">Reference proteome</keyword>
<dbReference type="RefSeq" id="WP_038496189.1">
    <property type="nucleotide sequence ID" value="NZ_BCTH01000022.1"/>
</dbReference>
<dbReference type="KEGG" id="jag:GJA_4541"/>
<evidence type="ECO:0000256" key="2">
    <source>
        <dbReference type="ARBA" id="ARBA00022898"/>
    </source>
</evidence>
<dbReference type="InterPro" id="IPR036388">
    <property type="entry name" value="WH-like_DNA-bd_sf"/>
</dbReference>
<dbReference type="Gene3D" id="3.40.640.10">
    <property type="entry name" value="Type I PLP-dependent aspartate aminotransferase-like (Major domain)"/>
    <property type="match status" value="1"/>
</dbReference>
<accession>W0VCQ0</accession>
<evidence type="ECO:0000256" key="4">
    <source>
        <dbReference type="ARBA" id="ARBA00023125"/>
    </source>
</evidence>
<dbReference type="PANTHER" id="PTHR46577:SF1">
    <property type="entry name" value="HTH-TYPE TRANSCRIPTIONAL REGULATORY PROTEIN GABR"/>
    <property type="match status" value="1"/>
</dbReference>
<keyword evidence="4" id="KW-0238">DNA-binding</keyword>
<dbReference type="CDD" id="cd07377">
    <property type="entry name" value="WHTH_GntR"/>
    <property type="match status" value="1"/>
</dbReference>
<evidence type="ECO:0000313" key="8">
    <source>
        <dbReference type="Proteomes" id="UP000027604"/>
    </source>
</evidence>
<comment type="similarity">
    <text evidence="1">In the C-terminal section; belongs to the class-I pyridoxal-phosphate-dependent aminotransferase family.</text>
</comment>
<name>W0VCQ0_9BURK</name>
<keyword evidence="2" id="KW-0663">Pyridoxal phosphate</keyword>
<dbReference type="GO" id="GO:0030170">
    <property type="term" value="F:pyridoxal phosphate binding"/>
    <property type="evidence" value="ECO:0007669"/>
    <property type="project" value="InterPro"/>
</dbReference>
<reference evidence="7 8" key="1">
    <citation type="journal article" date="2015" name="Genome Announc.">
        <title>Genome Sequence of Mushroom Soft-Rot Pathogen Janthinobacterium agaricidamnosum.</title>
        <authorList>
            <person name="Graupner K."/>
            <person name="Lackner G."/>
            <person name="Hertweck C."/>
        </authorList>
    </citation>
    <scope>NUCLEOTIDE SEQUENCE [LARGE SCALE GENOMIC DNA]</scope>
    <source>
        <strain evidence="8">NBRC 102515 / DSM 9628</strain>
    </source>
</reference>
<dbReference type="GO" id="GO:0003677">
    <property type="term" value="F:DNA binding"/>
    <property type="evidence" value="ECO:0007669"/>
    <property type="project" value="UniProtKB-KW"/>
</dbReference>
<organism evidence="7 8">
    <name type="scientific">Janthinobacterium agaricidamnosum NBRC 102515 = DSM 9628</name>
    <dbReference type="NCBI Taxonomy" id="1349767"/>
    <lineage>
        <taxon>Bacteria</taxon>
        <taxon>Pseudomonadati</taxon>
        <taxon>Pseudomonadota</taxon>
        <taxon>Betaproteobacteria</taxon>
        <taxon>Burkholderiales</taxon>
        <taxon>Oxalobacteraceae</taxon>
        <taxon>Janthinobacterium</taxon>
    </lineage>
</organism>
<dbReference type="Pfam" id="PF00155">
    <property type="entry name" value="Aminotran_1_2"/>
    <property type="match status" value="1"/>
</dbReference>
<dbReference type="InterPro" id="IPR000524">
    <property type="entry name" value="Tscrpt_reg_HTH_GntR"/>
</dbReference>
<dbReference type="SMART" id="SM00345">
    <property type="entry name" value="HTH_GNTR"/>
    <property type="match status" value="1"/>
</dbReference>
<dbReference type="PATRIC" id="fig|1349767.4.peg.1178"/>
<proteinExistence type="inferred from homology"/>
<evidence type="ECO:0000313" key="7">
    <source>
        <dbReference type="EMBL" id="CDG85148.1"/>
    </source>
</evidence>
<dbReference type="InterPro" id="IPR015421">
    <property type="entry name" value="PyrdxlP-dep_Trfase_major"/>
</dbReference>
<evidence type="ECO:0000256" key="5">
    <source>
        <dbReference type="ARBA" id="ARBA00023163"/>
    </source>
</evidence>
<dbReference type="EMBL" id="HG322949">
    <property type="protein sequence ID" value="CDG85148.1"/>
    <property type="molecule type" value="Genomic_DNA"/>
</dbReference>
<dbReference type="PROSITE" id="PS50949">
    <property type="entry name" value="HTH_GNTR"/>
    <property type="match status" value="1"/>
</dbReference>
<feature type="domain" description="HTH gntR-type" evidence="6">
    <location>
        <begin position="28"/>
        <end position="96"/>
    </location>
</feature>
<dbReference type="Proteomes" id="UP000027604">
    <property type="component" value="Chromosome I"/>
</dbReference>
<dbReference type="Gene3D" id="1.10.10.10">
    <property type="entry name" value="Winged helix-like DNA-binding domain superfamily/Winged helix DNA-binding domain"/>
    <property type="match status" value="1"/>
</dbReference>
<dbReference type="HOGENOM" id="CLU_017584_0_1_4"/>
<dbReference type="InterPro" id="IPR051446">
    <property type="entry name" value="HTH_trans_reg/aminotransferase"/>
</dbReference>
<dbReference type="InterPro" id="IPR004839">
    <property type="entry name" value="Aminotransferase_I/II_large"/>
</dbReference>
<dbReference type="InterPro" id="IPR036390">
    <property type="entry name" value="WH_DNA-bd_sf"/>
</dbReference>
<dbReference type="Pfam" id="PF00392">
    <property type="entry name" value="GntR"/>
    <property type="match status" value="1"/>
</dbReference>
<dbReference type="PANTHER" id="PTHR46577">
    <property type="entry name" value="HTH-TYPE TRANSCRIPTIONAL REGULATORY PROTEIN GABR"/>
    <property type="match status" value="1"/>
</dbReference>
<keyword evidence="5" id="KW-0804">Transcription</keyword>
<dbReference type="STRING" id="1349767.GJA_4541"/>
<evidence type="ECO:0000259" key="6">
    <source>
        <dbReference type="PROSITE" id="PS50949"/>
    </source>
</evidence>
<evidence type="ECO:0000256" key="1">
    <source>
        <dbReference type="ARBA" id="ARBA00005384"/>
    </source>
</evidence>
<protein>
    <submittedName>
        <fullName evidence="7">Bacterial regulatory s, gntR family protein</fullName>
    </submittedName>
</protein>
<dbReference type="OrthoDB" id="9804020at2"/>
<dbReference type="CDD" id="cd00609">
    <property type="entry name" value="AAT_like"/>
    <property type="match status" value="1"/>
</dbReference>
<gene>
    <name evidence="7" type="ORF">GJA_4541</name>
</gene>
<dbReference type="AlphaFoldDB" id="W0VCQ0"/>
<sequence length="505" mass="54352">MARGKVELTLDLPRPAALQGAPGEVLGGNKQDIVYATLRDAILGKLLPAGGRLPSTRTLAQRWGLSRGTLEIVYDRLCSEAYLSRTPGSGTRVSAVVPDSYLMAAHDVPSTNIRQAATPAQRRARAAAGRGERGIDLSVQTGVPFVARLADPALFPVPTWSRHIARALGGASAEILCCADRSGLAALREQIADYLRKYRGLPCVADDVVVLTGIRHALDLIARSVLRPGDKVCVEDPGYPAARQIFGMAGAVLAPIEVDGEGMECMQLASHPDARLVYVTPAHQSPSGVTMSVTRRLELLEWADSRDAWIIEDDYDSEFNYVSAPLAALKSLDRGNRVIYCGSFNKTLFAGLRVGFAVVPPRLKSSLLALWQTTGRSVGVTEQLALASWLADGAFVRHLRSARRAYQERRDAILAVLEADAAGCYSVSGQQAGFHFVLWLPDGCDETLFCQRAAAAGLYLQGLRGLCSDIRLPPAVIVGYTALTMAQARYGAKLLASLLREHRPA</sequence>
<dbReference type="GO" id="GO:0003700">
    <property type="term" value="F:DNA-binding transcription factor activity"/>
    <property type="evidence" value="ECO:0007669"/>
    <property type="project" value="InterPro"/>
</dbReference>
<keyword evidence="3" id="KW-0805">Transcription regulation</keyword>
<dbReference type="InterPro" id="IPR015424">
    <property type="entry name" value="PyrdxlP-dep_Trfase"/>
</dbReference>
<dbReference type="SUPFAM" id="SSF46785">
    <property type="entry name" value="Winged helix' DNA-binding domain"/>
    <property type="match status" value="1"/>
</dbReference>
<dbReference type="eggNOG" id="COG1167">
    <property type="taxonomic scope" value="Bacteria"/>
</dbReference>